<dbReference type="GO" id="GO:0005737">
    <property type="term" value="C:cytoplasm"/>
    <property type="evidence" value="ECO:0007669"/>
    <property type="project" value="TreeGrafter"/>
</dbReference>
<dbReference type="PANTHER" id="PTHR13847">
    <property type="entry name" value="SARCOSINE DEHYDROGENASE-RELATED"/>
    <property type="match status" value="1"/>
</dbReference>
<dbReference type="InterPro" id="IPR036188">
    <property type="entry name" value="FAD/NAD-bd_sf"/>
</dbReference>
<dbReference type="Proteomes" id="UP000515708">
    <property type="component" value="Chromosome"/>
</dbReference>
<dbReference type="InterPro" id="IPR006076">
    <property type="entry name" value="FAD-dep_OxRdtase"/>
</dbReference>
<dbReference type="GO" id="GO:0005886">
    <property type="term" value="C:plasma membrane"/>
    <property type="evidence" value="ECO:0007669"/>
    <property type="project" value="TreeGrafter"/>
</dbReference>
<dbReference type="EMBL" id="CP043732">
    <property type="protein sequence ID" value="QMU95917.1"/>
    <property type="molecule type" value="Genomic_DNA"/>
</dbReference>
<gene>
    <name evidence="3" type="ORF">FVO59_00920</name>
</gene>
<organism evidence="3 4">
    <name type="scientific">Microbacterium esteraromaticum</name>
    <dbReference type="NCBI Taxonomy" id="57043"/>
    <lineage>
        <taxon>Bacteria</taxon>
        <taxon>Bacillati</taxon>
        <taxon>Actinomycetota</taxon>
        <taxon>Actinomycetes</taxon>
        <taxon>Micrococcales</taxon>
        <taxon>Microbacteriaceae</taxon>
        <taxon>Microbacterium</taxon>
    </lineage>
</organism>
<dbReference type="RefSeq" id="WP_182253745.1">
    <property type="nucleotide sequence ID" value="NZ_CP043732.1"/>
</dbReference>
<sequence>MNGSQSGADVIIVGAGIVGVTAAYDLAAEGHSVRLIDKGPVSDLQSSRNWGFIRRQGCDISEMPLAAMSSKIWDDIRDDIGASSTVVKSGLVYLSPDQENLDKYRGWMRETRADQAFGTELLSPEDVRSLLPSLTGEWAGGLMTPTDGHADPGVATREIAAAAARRGVTIETGVTVTGIRVSAGRVTGVDTTAGPRHAARVIVAAGAWSGRLTRPLGVKIPVRWIRATAARTNPVAHVTDLAVHVPSVGFSQTSDGSVIFGSAAWSDYDLAIDTLGDLRLFLPNFFRNRKMIQLHLNEVAFQDLGRRLTGATRGAALFDWRRMDDPPANRRKIEMAHRNLMSLVPEWRGSRIARMWGGTVDVTPDALPVISAVPRIEGLILATGLSSHGFGIGPGVAKVAAELATDRAPSIDIADFRVSRFDEGPIQAHAHL</sequence>
<name>A0A7D7W9H6_9MICO</name>
<proteinExistence type="inferred from homology"/>
<reference evidence="3 4" key="1">
    <citation type="journal article" date="2020" name="Front. Microbiol.">
        <title>Design of Bacterial Strain-Specific qPCR Assays Using NGS Data and Publicly Available Resources and Its Application to Track Biocontrol Strains.</title>
        <authorList>
            <person name="Hernandez I."/>
            <person name="Sant C."/>
            <person name="Martinez R."/>
            <person name="Fernandez C."/>
        </authorList>
    </citation>
    <scope>NUCLEOTIDE SEQUENCE [LARGE SCALE GENOMIC DNA]</scope>
    <source>
        <strain evidence="3 4">B24</strain>
    </source>
</reference>
<evidence type="ECO:0000313" key="3">
    <source>
        <dbReference type="EMBL" id="QMU95917.1"/>
    </source>
</evidence>
<dbReference type="AlphaFoldDB" id="A0A7D7W9H6"/>
<dbReference type="PANTHER" id="PTHR13847:SF280">
    <property type="entry name" value="D-AMINO ACID DEHYDROGENASE"/>
    <property type="match status" value="1"/>
</dbReference>
<comment type="similarity">
    <text evidence="1">Belongs to the DadA oxidoreductase family.</text>
</comment>
<accession>A0A7D7W9H6</accession>
<dbReference type="Gene3D" id="3.50.50.60">
    <property type="entry name" value="FAD/NAD(P)-binding domain"/>
    <property type="match status" value="3"/>
</dbReference>
<evidence type="ECO:0000256" key="1">
    <source>
        <dbReference type="ARBA" id="ARBA00009410"/>
    </source>
</evidence>
<evidence type="ECO:0000259" key="2">
    <source>
        <dbReference type="Pfam" id="PF01266"/>
    </source>
</evidence>
<protein>
    <submittedName>
        <fullName evidence="3">FAD-binding oxidoreductase</fullName>
    </submittedName>
</protein>
<dbReference type="GO" id="GO:0008718">
    <property type="term" value="F:D-amino-acid dehydrogenase activity"/>
    <property type="evidence" value="ECO:0007669"/>
    <property type="project" value="TreeGrafter"/>
</dbReference>
<feature type="domain" description="FAD dependent oxidoreductase" evidence="2">
    <location>
        <begin position="9"/>
        <end position="403"/>
    </location>
</feature>
<evidence type="ECO:0000313" key="4">
    <source>
        <dbReference type="Proteomes" id="UP000515708"/>
    </source>
</evidence>
<dbReference type="GO" id="GO:0055130">
    <property type="term" value="P:D-alanine catabolic process"/>
    <property type="evidence" value="ECO:0007669"/>
    <property type="project" value="TreeGrafter"/>
</dbReference>
<dbReference type="SUPFAM" id="SSF51905">
    <property type="entry name" value="FAD/NAD(P)-binding domain"/>
    <property type="match status" value="1"/>
</dbReference>
<dbReference type="Pfam" id="PF01266">
    <property type="entry name" value="DAO"/>
    <property type="match status" value="1"/>
</dbReference>